<name>A0A1W1HC52_9BACT</name>
<keyword evidence="2" id="KW-0449">Lipoprotein</keyword>
<dbReference type="SUPFAM" id="SSF50998">
    <property type="entry name" value="Quinoprotein alcohol dehydrogenase-like"/>
    <property type="match status" value="1"/>
</dbReference>
<evidence type="ECO:0000313" key="3">
    <source>
        <dbReference type="Proteomes" id="UP000191931"/>
    </source>
</evidence>
<evidence type="ECO:0000256" key="1">
    <source>
        <dbReference type="SAM" id="Phobius"/>
    </source>
</evidence>
<dbReference type="EMBL" id="FWEV01000117">
    <property type="protein sequence ID" value="SLM29965.1"/>
    <property type="molecule type" value="Genomic_DNA"/>
</dbReference>
<dbReference type="InterPro" id="IPR011047">
    <property type="entry name" value="Quinoprotein_ADH-like_sf"/>
</dbReference>
<dbReference type="Proteomes" id="UP000191931">
    <property type="component" value="Unassembled WGS sequence"/>
</dbReference>
<gene>
    <name evidence="2" type="ORF">MTBBW1_2030055</name>
</gene>
<sequence length="461" mass="53193">MESHFILKMNIRNIVIILSFSWLVFCAAFTLGVYVYSARIWPYPVISAVENFITGDSAESTTVVEKLMNDFDFKPTRQIVHNTKLFKSRHYHELTGIGLSDKRKKPLVYFSPDAQPGYRVLYGVFDFKAGLHGAILFGPDGEVKHIWHTTQEGVEWSHQPDSNVYPHGFEIDRDASIITAYDAGTSMTKYDPCGNVIWRIKGGYHHSISLDDQGTLWSWGKENSDNPYGQHLVQIESDTGNVLRQFNLYQVYEANPDVDILGIMQADTHEKSTWLFDLPGDMWHINDIEPLPEKLKEYYPQFNAGDLLVSLRSPNLIFVLDPDTYRIKWWRQGLTRRQHDPDFNDQGTISIFNNNMHRGFSSIVDLNPVTFESKKVVDGEKYGFYTWIRGKHQRLPDGGYIITSTEQGRVFEVNHKGEVTFEFVNAYSSNNEQLPVSEARFLPLDFFTEWDVKGWEKCNTK</sequence>
<accession>A0A1W1HC52</accession>
<protein>
    <submittedName>
        <fullName evidence="2">Putative Lipoprotein</fullName>
    </submittedName>
</protein>
<dbReference type="PANTHER" id="PTHR35340:SF5">
    <property type="entry name" value="ASST-DOMAIN-CONTAINING PROTEIN"/>
    <property type="match status" value="1"/>
</dbReference>
<proteinExistence type="predicted"/>
<dbReference type="AlphaFoldDB" id="A0A1W1HC52"/>
<keyword evidence="1" id="KW-1133">Transmembrane helix</keyword>
<keyword evidence="1" id="KW-0472">Membrane</keyword>
<dbReference type="PANTHER" id="PTHR35340">
    <property type="entry name" value="PQQ ENZYME REPEAT PROTEIN-RELATED"/>
    <property type="match status" value="1"/>
</dbReference>
<evidence type="ECO:0000313" key="2">
    <source>
        <dbReference type="EMBL" id="SLM29965.1"/>
    </source>
</evidence>
<organism evidence="2 3">
    <name type="scientific">Desulfamplus magnetovallimortis</name>
    <dbReference type="NCBI Taxonomy" id="1246637"/>
    <lineage>
        <taxon>Bacteria</taxon>
        <taxon>Pseudomonadati</taxon>
        <taxon>Thermodesulfobacteriota</taxon>
        <taxon>Desulfobacteria</taxon>
        <taxon>Desulfobacterales</taxon>
        <taxon>Desulfobacteraceae</taxon>
        <taxon>Desulfamplus</taxon>
    </lineage>
</organism>
<dbReference type="OrthoDB" id="264813at2"/>
<keyword evidence="3" id="KW-1185">Reference proteome</keyword>
<dbReference type="InterPro" id="IPR039535">
    <property type="entry name" value="ASST-like"/>
</dbReference>
<dbReference type="InterPro" id="IPR053143">
    <property type="entry name" value="Arylsulfate_ST"/>
</dbReference>
<dbReference type="STRING" id="1246637.MTBBW1_2030055"/>
<feature type="transmembrane region" description="Helical" evidence="1">
    <location>
        <begin position="12"/>
        <end position="36"/>
    </location>
</feature>
<dbReference type="RefSeq" id="WP_139786861.1">
    <property type="nucleotide sequence ID" value="NZ_LT828556.1"/>
</dbReference>
<reference evidence="2 3" key="1">
    <citation type="submission" date="2017-03" db="EMBL/GenBank/DDBJ databases">
        <authorList>
            <person name="Afonso C.L."/>
            <person name="Miller P.J."/>
            <person name="Scott M.A."/>
            <person name="Spackman E."/>
            <person name="Goraichik I."/>
            <person name="Dimitrov K.M."/>
            <person name="Suarez D.L."/>
            <person name="Swayne D.E."/>
        </authorList>
    </citation>
    <scope>NUCLEOTIDE SEQUENCE [LARGE SCALE GENOMIC DNA]</scope>
    <source>
        <strain evidence="2">PRJEB14757</strain>
    </source>
</reference>
<keyword evidence="1" id="KW-0812">Transmembrane</keyword>
<dbReference type="Pfam" id="PF14269">
    <property type="entry name" value="Arylsulfotran_2"/>
    <property type="match status" value="1"/>
</dbReference>